<dbReference type="Proteomes" id="UP000033636">
    <property type="component" value="Unassembled WGS sequence"/>
</dbReference>
<protein>
    <submittedName>
        <fullName evidence="1">Uncharacterized protein</fullName>
    </submittedName>
</protein>
<organism evidence="1 2">
    <name type="scientific">Thermoproteus sp. AZ2</name>
    <dbReference type="NCBI Taxonomy" id="1609232"/>
    <lineage>
        <taxon>Archaea</taxon>
        <taxon>Thermoproteota</taxon>
        <taxon>Thermoprotei</taxon>
        <taxon>Thermoproteales</taxon>
        <taxon>Thermoproteaceae</taxon>
        <taxon>Thermoproteus</taxon>
    </lineage>
</organism>
<dbReference type="EMBL" id="JZWT02000030">
    <property type="protein sequence ID" value="MFB6491358.1"/>
    <property type="molecule type" value="Genomic_DNA"/>
</dbReference>
<proteinExistence type="predicted"/>
<gene>
    <name evidence="1" type="ORF">TU35_009035</name>
</gene>
<evidence type="ECO:0000313" key="2">
    <source>
        <dbReference type="Proteomes" id="UP000033636"/>
    </source>
</evidence>
<reference evidence="1" key="1">
    <citation type="submission" date="2024-07" db="EMBL/GenBank/DDBJ databases">
        <title>Metagenome and Metagenome-Assembled Genomes of Archaea from a hot spring from the geothermal field of Los Azufres, Mexico.</title>
        <authorList>
            <person name="Marin-Paredes R."/>
            <person name="Martinez-Romero E."/>
            <person name="Servin-Garciduenas L.E."/>
        </authorList>
    </citation>
    <scope>NUCLEOTIDE SEQUENCE</scope>
</reference>
<evidence type="ECO:0000313" key="1">
    <source>
        <dbReference type="EMBL" id="MFB6491358.1"/>
    </source>
</evidence>
<comment type="caution">
    <text evidence="1">The sequence shown here is derived from an EMBL/GenBank/DDBJ whole genome shotgun (WGS) entry which is preliminary data.</text>
</comment>
<sequence length="121" mass="13902">MSDDIIARLSEVEKKILAHIYAYGPDTPWLMARRLLGAAGWRPVVPEEEVEAACRRLEEMGLLRRHLGPLKGKVTSSIKPWLKVKQRNPERKGPGIYFELTKQGRRVAGLLYKQYFRSAKD</sequence>
<name>A0ACC6V312_9CREN</name>
<accession>A0ACC6V312</accession>